<accession>A0ABW3P9U4</accession>
<evidence type="ECO:0000256" key="4">
    <source>
        <dbReference type="ARBA" id="ARBA00024346"/>
    </source>
</evidence>
<evidence type="ECO:0000256" key="2">
    <source>
        <dbReference type="ARBA" id="ARBA00022679"/>
    </source>
</evidence>
<comment type="catalytic activity">
    <reaction evidence="7">
        <text>dTDP-beta-L-rhamnose + L-arginyl-[protein] = N(omega)-(alpha-L-rhamnosyl)-L-arginyl-[protein] + dTDP + H(+)</text>
        <dbReference type="Rhea" id="RHEA:66692"/>
        <dbReference type="Rhea" id="RHEA-COMP:10532"/>
        <dbReference type="Rhea" id="RHEA-COMP:17096"/>
        <dbReference type="ChEBI" id="CHEBI:15378"/>
        <dbReference type="ChEBI" id="CHEBI:29965"/>
        <dbReference type="ChEBI" id="CHEBI:57510"/>
        <dbReference type="ChEBI" id="CHEBI:58369"/>
        <dbReference type="ChEBI" id="CHEBI:167445"/>
    </reaction>
    <physiologicalReaction direction="left-to-right" evidence="7">
        <dbReference type="Rhea" id="RHEA:66693"/>
    </physiologicalReaction>
</comment>
<keyword evidence="8" id="KW-0251">Elongation factor</keyword>
<evidence type="ECO:0000256" key="7">
    <source>
        <dbReference type="ARBA" id="ARBA00048472"/>
    </source>
</evidence>
<organism evidence="8 9">
    <name type="scientific">Methylophilus flavus</name>
    <dbReference type="NCBI Taxonomy" id="640084"/>
    <lineage>
        <taxon>Bacteria</taxon>
        <taxon>Pseudomonadati</taxon>
        <taxon>Pseudomonadota</taxon>
        <taxon>Betaproteobacteria</taxon>
        <taxon>Nitrosomonadales</taxon>
        <taxon>Methylophilaceae</taxon>
        <taxon>Methylophilus</taxon>
    </lineage>
</organism>
<dbReference type="PIRSF" id="PIRSF015557">
    <property type="entry name" value="UCP015557"/>
    <property type="match status" value="1"/>
</dbReference>
<reference evidence="9" key="1">
    <citation type="journal article" date="2019" name="Int. J. Syst. Evol. Microbiol.">
        <title>The Global Catalogue of Microorganisms (GCM) 10K type strain sequencing project: providing services to taxonomists for standard genome sequencing and annotation.</title>
        <authorList>
            <consortium name="The Broad Institute Genomics Platform"/>
            <consortium name="The Broad Institute Genome Sequencing Center for Infectious Disease"/>
            <person name="Wu L."/>
            <person name="Ma J."/>
        </authorList>
    </citation>
    <scope>NUCLEOTIDE SEQUENCE [LARGE SCALE GENOMIC DNA]</scope>
    <source>
        <strain evidence="9">CCUG 58411</strain>
    </source>
</reference>
<keyword evidence="9" id="KW-1185">Reference proteome</keyword>
<dbReference type="Pfam" id="PF10093">
    <property type="entry name" value="EarP"/>
    <property type="match status" value="1"/>
</dbReference>
<dbReference type="Proteomes" id="UP001597206">
    <property type="component" value="Unassembled WGS sequence"/>
</dbReference>
<name>A0ABW3P9U4_9PROT</name>
<evidence type="ECO:0000313" key="9">
    <source>
        <dbReference type="Proteomes" id="UP001597206"/>
    </source>
</evidence>
<evidence type="ECO:0000256" key="1">
    <source>
        <dbReference type="ARBA" id="ARBA00022676"/>
    </source>
</evidence>
<dbReference type="RefSeq" id="WP_379028801.1">
    <property type="nucleotide sequence ID" value="NZ_JBHTLN010000001.1"/>
</dbReference>
<evidence type="ECO:0000313" key="8">
    <source>
        <dbReference type="EMBL" id="MFD1120887.1"/>
    </source>
</evidence>
<comment type="similarity">
    <text evidence="4">Belongs to the glycosyltransferase 104 family.</text>
</comment>
<protein>
    <recommendedName>
        <fullName evidence="5">Protein-arginine rhamnosyltransferase</fullName>
    </recommendedName>
    <alternativeName>
        <fullName evidence="6">EF-P arginine rhamnosyltransferase</fullName>
    </alternativeName>
</protein>
<dbReference type="InterPro" id="IPR016633">
    <property type="entry name" value="EarP"/>
</dbReference>
<dbReference type="GO" id="GO:0003746">
    <property type="term" value="F:translation elongation factor activity"/>
    <property type="evidence" value="ECO:0007669"/>
    <property type="project" value="UniProtKB-KW"/>
</dbReference>
<sequence>MSFLIAKRWDMFCQVVDNFGDIGVSWRLACQLADEHDVTVTLWIDDLTVAKKIFRAGHPKVQVQQWHAEVDFSEVADVVIETFSCGLPEGYQQAMSTNTLWLNVDYLSAEDWVEGFHGRPSPQANGLVRYFMYPGFSTQTGGLLREKFLTALKRQAEQSTQSAWQQLGLVASPNVISLSLFCYTHAPIKGLLDSLSASSYPSRLIVSESLAAAVSQALALNVLSPGNSTQHGNCEIVVIPFLPQIDYDLLLALCDVNFVRGEDSWIRALWAAKPMVWLPYQQSEHTHLQKLDAFLKHYLALANDEVKAQVTSVMQAWATGVWSDKDWHAFIHHREHIRQHAEAYASQLCRQPDLATNLVIFIEKLRANRV</sequence>
<proteinExistence type="inferred from homology"/>
<evidence type="ECO:0000256" key="3">
    <source>
        <dbReference type="ARBA" id="ARBA00024303"/>
    </source>
</evidence>
<dbReference type="EMBL" id="JBHTLN010000001">
    <property type="protein sequence ID" value="MFD1120887.1"/>
    <property type="molecule type" value="Genomic_DNA"/>
</dbReference>
<keyword evidence="1" id="KW-0328">Glycosyltransferase</keyword>
<keyword evidence="2" id="KW-0808">Transferase</keyword>
<dbReference type="NCBIfam" id="TIGR03837">
    <property type="entry name" value="efp_Arg_rhamno"/>
    <property type="match status" value="1"/>
</dbReference>
<evidence type="ECO:0000256" key="5">
    <source>
        <dbReference type="ARBA" id="ARBA00024416"/>
    </source>
</evidence>
<evidence type="ECO:0000256" key="6">
    <source>
        <dbReference type="ARBA" id="ARBA00030025"/>
    </source>
</evidence>
<comment type="caution">
    <text evidence="8">The sequence shown here is derived from an EMBL/GenBank/DDBJ whole genome shotgun (WGS) entry which is preliminary data.</text>
</comment>
<comment type="function">
    <text evidence="3">Protein-arginine rhamnosyltransferase that catalyzes the transfer of a single rhamnose to elongation factor P (EF-P) on 'Lys-32', a modification required for EF-P-dependent rescue of polyproline stalled ribosomes.</text>
</comment>
<gene>
    <name evidence="8" type="primary">earP</name>
    <name evidence="8" type="ORF">ACFQ2T_00080</name>
</gene>
<keyword evidence="8" id="KW-0648">Protein biosynthesis</keyword>